<reference evidence="2" key="3">
    <citation type="journal article" date="2017" name="Plant Physiol. Biochem.">
        <title>Differential oxidative and antioxidative response of duckweed Lemna minor toward plant growth promoting/inhibiting bacteria.</title>
        <authorList>
            <person name="Ishizawa H."/>
            <person name="Kuroda M."/>
            <person name="Morikawa M."/>
            <person name="Ike M."/>
        </authorList>
    </citation>
    <scope>NUCLEOTIDE SEQUENCE [LARGE SCALE GENOMIC DNA]</scope>
    <source>
        <strain evidence="2">H3</strain>
    </source>
</reference>
<dbReference type="EMBL" id="AP018823">
    <property type="protein sequence ID" value="BBF86336.1"/>
    <property type="molecule type" value="Genomic_DNA"/>
</dbReference>
<dbReference type="AlphaFoldDB" id="A0A3G9GM61"/>
<reference evidence="2" key="1">
    <citation type="journal article" date="2017" name="Biotechnol. Biofuels">
        <title>Evaluation of environmental bacterial communities as a factor affecting the growth of duckweed Lemna minor.</title>
        <authorList>
            <person name="Ishizawa H."/>
            <person name="Kuroda M."/>
            <person name="Morikawa M."/>
            <person name="Ike M."/>
        </authorList>
    </citation>
    <scope>NUCLEOTIDE SEQUENCE [LARGE SCALE GENOMIC DNA]</scope>
    <source>
        <strain evidence="2">H3</strain>
    </source>
</reference>
<dbReference type="Proteomes" id="UP000198290">
    <property type="component" value="Chromosome"/>
</dbReference>
<sequence length="38" mass="4271">MAADGEEELITKGDIQAQMLARHGLQPDEKQQANSFLW</sequence>
<dbReference type="KEGG" id="amah:DLM_2735"/>
<gene>
    <name evidence="1" type="ORF">DLM_2735</name>
</gene>
<protein>
    <submittedName>
        <fullName evidence="1">Uncharacterized protein</fullName>
    </submittedName>
</protein>
<reference evidence="1 2" key="2">
    <citation type="journal article" date="2017" name="Genome Announc.">
        <title>Draft genome sequence of Aquitalea magnusonii strain H3, a plant growth-promoting bacterium of duckweed Lemna minor.</title>
        <authorList>
            <person name="Ishizawa H."/>
            <person name="Kuroda M."/>
            <person name="Ike M."/>
        </authorList>
    </citation>
    <scope>NUCLEOTIDE SEQUENCE [LARGE SCALE GENOMIC DNA]</scope>
    <source>
        <strain evidence="1 2">H3</strain>
    </source>
</reference>
<evidence type="ECO:0000313" key="1">
    <source>
        <dbReference type="EMBL" id="BBF86336.1"/>
    </source>
</evidence>
<name>A0A3G9GM61_9NEIS</name>
<evidence type="ECO:0000313" key="2">
    <source>
        <dbReference type="Proteomes" id="UP000198290"/>
    </source>
</evidence>
<proteinExistence type="predicted"/>
<organism evidence="1 2">
    <name type="scientific">Aquitalea magnusonii</name>
    <dbReference type="NCBI Taxonomy" id="332411"/>
    <lineage>
        <taxon>Bacteria</taxon>
        <taxon>Pseudomonadati</taxon>
        <taxon>Pseudomonadota</taxon>
        <taxon>Betaproteobacteria</taxon>
        <taxon>Neisseriales</taxon>
        <taxon>Chromobacteriaceae</taxon>
        <taxon>Aquitalea</taxon>
    </lineage>
</organism>
<accession>A0A3G9GM61</accession>
<keyword evidence="2" id="KW-1185">Reference proteome</keyword>